<protein>
    <recommendedName>
        <fullName evidence="1">RNase H type-1 domain-containing protein</fullName>
    </recommendedName>
</protein>
<feature type="domain" description="RNase H type-1" evidence="1">
    <location>
        <begin position="115"/>
        <end position="187"/>
    </location>
</feature>
<gene>
    <name evidence="2" type="ORF">F8388_022989</name>
</gene>
<evidence type="ECO:0000259" key="1">
    <source>
        <dbReference type="Pfam" id="PF13456"/>
    </source>
</evidence>
<comment type="caution">
    <text evidence="2">The sequence shown here is derived from an EMBL/GenBank/DDBJ whole genome shotgun (WGS) entry which is preliminary data.</text>
</comment>
<organism evidence="2 3">
    <name type="scientific">Cannabis sativa</name>
    <name type="common">Hemp</name>
    <name type="synonym">Marijuana</name>
    <dbReference type="NCBI Taxonomy" id="3483"/>
    <lineage>
        <taxon>Eukaryota</taxon>
        <taxon>Viridiplantae</taxon>
        <taxon>Streptophyta</taxon>
        <taxon>Embryophyta</taxon>
        <taxon>Tracheophyta</taxon>
        <taxon>Spermatophyta</taxon>
        <taxon>Magnoliopsida</taxon>
        <taxon>eudicotyledons</taxon>
        <taxon>Gunneridae</taxon>
        <taxon>Pentapetalae</taxon>
        <taxon>rosids</taxon>
        <taxon>fabids</taxon>
        <taxon>Rosales</taxon>
        <taxon>Cannabaceae</taxon>
        <taxon>Cannabis</taxon>
    </lineage>
</organism>
<dbReference type="GO" id="GO:0004523">
    <property type="term" value="F:RNA-DNA hybrid ribonuclease activity"/>
    <property type="evidence" value="ECO:0007669"/>
    <property type="project" value="InterPro"/>
</dbReference>
<dbReference type="GO" id="GO:0003676">
    <property type="term" value="F:nucleic acid binding"/>
    <property type="evidence" value="ECO:0007669"/>
    <property type="project" value="InterPro"/>
</dbReference>
<dbReference type="Proteomes" id="UP000525078">
    <property type="component" value="Unassembled WGS sequence"/>
</dbReference>
<evidence type="ECO:0000313" key="3">
    <source>
        <dbReference type="Proteomes" id="UP000525078"/>
    </source>
</evidence>
<evidence type="ECO:0000313" key="2">
    <source>
        <dbReference type="EMBL" id="KAF4354327.1"/>
    </source>
</evidence>
<reference evidence="2 3" key="1">
    <citation type="journal article" date="2020" name="bioRxiv">
        <title>Sequence and annotation of 42 cannabis genomes reveals extensive copy number variation in cannabinoid synthesis and pathogen resistance genes.</title>
        <authorList>
            <person name="Mckernan K.J."/>
            <person name="Helbert Y."/>
            <person name="Kane L.T."/>
            <person name="Ebling H."/>
            <person name="Zhang L."/>
            <person name="Liu B."/>
            <person name="Eaton Z."/>
            <person name="Mclaughlin S."/>
            <person name="Kingan S."/>
            <person name="Baybayan P."/>
            <person name="Concepcion G."/>
            <person name="Jordan M."/>
            <person name="Riva A."/>
            <person name="Barbazuk W."/>
            <person name="Harkins T."/>
        </authorList>
    </citation>
    <scope>NUCLEOTIDE SEQUENCE [LARGE SCALE GENOMIC DNA]</scope>
    <source>
        <strain evidence="3">cv. Jamaican Lion 4</strain>
        <tissue evidence="2">Leaf</tissue>
    </source>
</reference>
<name>A0A7J6E7D1_CANSA</name>
<sequence>MALDTCCDWCKNQEEDICHALWLCPKVQNVWKKLGFSKLIPPDVHKAADVLWWLLDHLPKDDLIRVMGLSWLVWQRRNSFVFQHKARPLMDQLGVGSSCFASGAKPAVVAEVELILGCLSVLLVEAAAILLGVKLALRWPISNAQVGSDSQSIVKALKVTNSLAKWSRLTQKSDVWTDMLPNCAVALLLADVPSVAQ</sequence>
<dbReference type="AlphaFoldDB" id="A0A7J6E7D1"/>
<dbReference type="InterPro" id="IPR002156">
    <property type="entry name" value="RNaseH_domain"/>
</dbReference>
<proteinExistence type="predicted"/>
<dbReference type="EMBL" id="JAATIP010000282">
    <property type="protein sequence ID" value="KAF4354327.1"/>
    <property type="molecule type" value="Genomic_DNA"/>
</dbReference>
<dbReference type="Pfam" id="PF13456">
    <property type="entry name" value="RVT_3"/>
    <property type="match status" value="1"/>
</dbReference>
<accession>A0A7J6E7D1</accession>